<gene>
    <name evidence="9" type="ORF">MNBD_GAMMA23-1550</name>
</gene>
<dbReference type="InterPro" id="IPR050249">
    <property type="entry name" value="Pseudomonas-type_ThrB"/>
</dbReference>
<organism evidence="9">
    <name type="scientific">hydrothermal vent metagenome</name>
    <dbReference type="NCBI Taxonomy" id="652676"/>
    <lineage>
        <taxon>unclassified sequences</taxon>
        <taxon>metagenomes</taxon>
        <taxon>ecological metagenomes</taxon>
    </lineage>
</organism>
<dbReference type="Pfam" id="PF01636">
    <property type="entry name" value="APH"/>
    <property type="match status" value="1"/>
</dbReference>
<dbReference type="EC" id="2.7.1.39" evidence="9"/>
<keyword evidence="4" id="KW-0547">Nucleotide-binding</keyword>
<dbReference type="Gene3D" id="3.30.200.20">
    <property type="entry name" value="Phosphorylase Kinase, domain 1"/>
    <property type="match status" value="1"/>
</dbReference>
<feature type="domain" description="Aminoglycoside phosphotransferase" evidence="8">
    <location>
        <begin position="27"/>
        <end position="253"/>
    </location>
</feature>
<comment type="similarity">
    <text evidence="7">Belongs to the pseudomonas-type ThrB family.</text>
</comment>
<dbReference type="NCBIfam" id="NF003558">
    <property type="entry name" value="PRK05231.1"/>
    <property type="match status" value="1"/>
</dbReference>
<protein>
    <submittedName>
        <fullName evidence="9">Homoserine kinase</fullName>
        <ecNumber evidence="9">2.7.1.39</ecNumber>
    </submittedName>
</protein>
<dbReference type="CDD" id="cd05153">
    <property type="entry name" value="HomoserineK_II"/>
    <property type="match status" value="1"/>
</dbReference>
<dbReference type="GO" id="GO:0005524">
    <property type="term" value="F:ATP binding"/>
    <property type="evidence" value="ECO:0007669"/>
    <property type="project" value="UniProtKB-KW"/>
</dbReference>
<evidence type="ECO:0000256" key="7">
    <source>
        <dbReference type="ARBA" id="ARBA00038240"/>
    </source>
</evidence>
<evidence type="ECO:0000256" key="6">
    <source>
        <dbReference type="ARBA" id="ARBA00022840"/>
    </source>
</evidence>
<keyword evidence="1" id="KW-0028">Amino-acid biosynthesis</keyword>
<dbReference type="PANTHER" id="PTHR21064:SF6">
    <property type="entry name" value="AMINOGLYCOSIDE PHOSPHOTRANSFERASE DOMAIN-CONTAINING PROTEIN"/>
    <property type="match status" value="1"/>
</dbReference>
<proteinExistence type="inferred from homology"/>
<evidence type="ECO:0000256" key="4">
    <source>
        <dbReference type="ARBA" id="ARBA00022741"/>
    </source>
</evidence>
<evidence type="ECO:0000259" key="8">
    <source>
        <dbReference type="Pfam" id="PF01636"/>
    </source>
</evidence>
<evidence type="ECO:0000313" key="9">
    <source>
        <dbReference type="EMBL" id="VAW90927.1"/>
    </source>
</evidence>
<keyword evidence="6" id="KW-0067">ATP-binding</keyword>
<dbReference type="SUPFAM" id="SSF56112">
    <property type="entry name" value="Protein kinase-like (PK-like)"/>
    <property type="match status" value="1"/>
</dbReference>
<evidence type="ECO:0000256" key="2">
    <source>
        <dbReference type="ARBA" id="ARBA00022679"/>
    </source>
</evidence>
<keyword evidence="2 9" id="KW-0808">Transferase</keyword>
<evidence type="ECO:0000256" key="1">
    <source>
        <dbReference type="ARBA" id="ARBA00022605"/>
    </source>
</evidence>
<dbReference type="AlphaFoldDB" id="A0A3B0ZUB2"/>
<dbReference type="PANTHER" id="PTHR21064">
    <property type="entry name" value="AMINOGLYCOSIDE PHOSPHOTRANSFERASE DOMAIN-CONTAINING PROTEIN-RELATED"/>
    <property type="match status" value="1"/>
</dbReference>
<evidence type="ECO:0000256" key="5">
    <source>
        <dbReference type="ARBA" id="ARBA00022777"/>
    </source>
</evidence>
<dbReference type="GO" id="GO:0004413">
    <property type="term" value="F:homoserine kinase activity"/>
    <property type="evidence" value="ECO:0007669"/>
    <property type="project" value="UniProtKB-EC"/>
</dbReference>
<reference evidence="9" key="1">
    <citation type="submission" date="2018-06" db="EMBL/GenBank/DDBJ databases">
        <authorList>
            <person name="Zhirakovskaya E."/>
        </authorList>
    </citation>
    <scope>NUCLEOTIDE SEQUENCE</scope>
</reference>
<keyword evidence="3" id="KW-0791">Threonine biosynthesis</keyword>
<dbReference type="InterPro" id="IPR002575">
    <property type="entry name" value="Aminoglycoside_PTrfase"/>
</dbReference>
<name>A0A3B0ZUB2_9ZZZZ</name>
<accession>A0A3B0ZUB2</accession>
<dbReference type="Gene3D" id="3.90.1200.10">
    <property type="match status" value="1"/>
</dbReference>
<evidence type="ECO:0000256" key="3">
    <source>
        <dbReference type="ARBA" id="ARBA00022697"/>
    </source>
</evidence>
<dbReference type="NCBIfam" id="TIGR00938">
    <property type="entry name" value="thrB_alt"/>
    <property type="match status" value="1"/>
</dbReference>
<dbReference type="InterPro" id="IPR005280">
    <property type="entry name" value="Homoserine_kinase_II"/>
</dbReference>
<dbReference type="EMBL" id="UOFT01000001">
    <property type="protein sequence ID" value="VAW90927.1"/>
    <property type="molecule type" value="Genomic_DNA"/>
</dbReference>
<sequence>MSVYTTVSEQALAQFLADYSIGELVSLTGISDGIENTNYFVETSKGRYVLTLFETLATEELPFFLDLMAHLNEHQVPSAHPITDNSQHYLKTLCGKPAALVQRLTGKSVTNPNLQQCTALGKALGHAHLVTQDFNGQRSNRRGPHWWQQTSQRLMPHLTPEEKWLLDDELAFQAEHRNNNLPRGVIHADLFRDNALFSGDTLTGIIDFYYACNDVLLYDVAVTVNDWCSHPDGSLDDARCQHFLQAYQQERPLTGNEKTDWPLMLRAAALRFWLSRLQDKHFPREGEMTHIKDPAIFEDILRDRRQNKAHISPA</sequence>
<dbReference type="GO" id="GO:0009088">
    <property type="term" value="P:threonine biosynthetic process"/>
    <property type="evidence" value="ECO:0007669"/>
    <property type="project" value="UniProtKB-KW"/>
</dbReference>
<dbReference type="HAMAP" id="MF_00301">
    <property type="entry name" value="Homoser_kinase_2"/>
    <property type="match status" value="1"/>
</dbReference>
<keyword evidence="5 9" id="KW-0418">Kinase</keyword>
<dbReference type="InterPro" id="IPR011009">
    <property type="entry name" value="Kinase-like_dom_sf"/>
</dbReference>